<proteinExistence type="predicted"/>
<evidence type="ECO:0000313" key="2">
    <source>
        <dbReference type="EMBL" id="PZP43958.1"/>
    </source>
</evidence>
<gene>
    <name evidence="2" type="ORF">DI598_15055</name>
</gene>
<organism evidence="2 3">
    <name type="scientific">Pseudopedobacter saltans</name>
    <dbReference type="NCBI Taxonomy" id="151895"/>
    <lineage>
        <taxon>Bacteria</taxon>
        <taxon>Pseudomonadati</taxon>
        <taxon>Bacteroidota</taxon>
        <taxon>Sphingobacteriia</taxon>
        <taxon>Sphingobacteriales</taxon>
        <taxon>Sphingobacteriaceae</taxon>
        <taxon>Pseudopedobacter</taxon>
    </lineage>
</organism>
<dbReference type="Proteomes" id="UP000249645">
    <property type="component" value="Unassembled WGS sequence"/>
</dbReference>
<feature type="chain" id="PRO_5016027010" evidence="1">
    <location>
        <begin position="23"/>
        <end position="169"/>
    </location>
</feature>
<sequence>MKKLTFVVLLCVATLFTITSTAQLKVGRSKEEIRADEDKKTAKLIGTNSPLGIVGGIVSSEYRLYRLGDTTEILNYTTDNNGKGEFTFSSIGEEKDVYNYVLGLFDNFQNNEFFVGKTRIVPMKMGNFAGTKNIAFDINPNGAAYTQKTLVLGKAGWERLFKKSIIKNK</sequence>
<comment type="caution">
    <text evidence="2">The sequence shown here is derived from an EMBL/GenBank/DDBJ whole genome shotgun (WGS) entry which is preliminary data.</text>
</comment>
<dbReference type="EMBL" id="QFOI01000339">
    <property type="protein sequence ID" value="PZP43958.1"/>
    <property type="molecule type" value="Genomic_DNA"/>
</dbReference>
<dbReference type="AlphaFoldDB" id="A0A2W5EL33"/>
<protein>
    <submittedName>
        <fullName evidence="2">Uncharacterized protein</fullName>
    </submittedName>
</protein>
<evidence type="ECO:0000313" key="3">
    <source>
        <dbReference type="Proteomes" id="UP000249645"/>
    </source>
</evidence>
<keyword evidence="1" id="KW-0732">Signal</keyword>
<name>A0A2W5EL33_9SPHI</name>
<accession>A0A2W5EL33</accession>
<feature type="signal peptide" evidence="1">
    <location>
        <begin position="1"/>
        <end position="22"/>
    </location>
</feature>
<evidence type="ECO:0000256" key="1">
    <source>
        <dbReference type="SAM" id="SignalP"/>
    </source>
</evidence>
<reference evidence="2 3" key="1">
    <citation type="submission" date="2017-11" db="EMBL/GenBank/DDBJ databases">
        <title>Infants hospitalized years apart are colonized by the same room-sourced microbial strains.</title>
        <authorList>
            <person name="Brooks B."/>
            <person name="Olm M.R."/>
            <person name="Firek B.A."/>
            <person name="Baker R."/>
            <person name="Thomas B.C."/>
            <person name="Morowitz M.J."/>
            <person name="Banfield J.F."/>
        </authorList>
    </citation>
    <scope>NUCLEOTIDE SEQUENCE [LARGE SCALE GENOMIC DNA]</scope>
    <source>
        <strain evidence="2">S2_009_000_R2_76</strain>
    </source>
</reference>